<dbReference type="GO" id="GO:0046872">
    <property type="term" value="F:metal ion binding"/>
    <property type="evidence" value="ECO:0007669"/>
    <property type="project" value="UniProtKB-KW"/>
</dbReference>
<dbReference type="InterPro" id="IPR032466">
    <property type="entry name" value="Metal_Hydrolase"/>
</dbReference>
<dbReference type="InterPro" id="IPR050138">
    <property type="entry name" value="DHOase/Allantoinase_Hydrolase"/>
</dbReference>
<dbReference type="NCBIfam" id="NF006688">
    <property type="entry name" value="PRK09236.1"/>
    <property type="match status" value="1"/>
</dbReference>
<evidence type="ECO:0000313" key="8">
    <source>
        <dbReference type="Proteomes" id="UP000092695"/>
    </source>
</evidence>
<accession>A0A193LCJ8</accession>
<name>A0A193LCJ8_9GAMM</name>
<dbReference type="SUPFAM" id="SSF51338">
    <property type="entry name" value="Composite domain of metallo-dependent hydrolases"/>
    <property type="match status" value="1"/>
</dbReference>
<evidence type="ECO:0000313" key="7">
    <source>
        <dbReference type="EMBL" id="ANO50232.1"/>
    </source>
</evidence>
<dbReference type="RefSeq" id="WP_068612437.1">
    <property type="nucleotide sequence ID" value="NZ_CP016268.1"/>
</dbReference>
<comment type="function">
    <text evidence="2">Catalyzes the reversible cyclization of carbamoyl aspartate to dihydroorotate.</text>
</comment>
<evidence type="ECO:0000256" key="5">
    <source>
        <dbReference type="ARBA" id="ARBA00022801"/>
    </source>
</evidence>
<dbReference type="Gene3D" id="2.30.40.10">
    <property type="entry name" value="Urease, subunit C, domain 1"/>
    <property type="match status" value="1"/>
</dbReference>
<dbReference type="Pfam" id="PF01979">
    <property type="entry name" value="Amidohydro_1"/>
    <property type="match status" value="1"/>
</dbReference>
<dbReference type="PROSITE" id="PS00483">
    <property type="entry name" value="DIHYDROOROTASE_2"/>
    <property type="match status" value="1"/>
</dbReference>
<evidence type="ECO:0000256" key="2">
    <source>
        <dbReference type="ARBA" id="ARBA00002368"/>
    </source>
</evidence>
<reference evidence="7 8" key="1">
    <citation type="submission" date="2016-06" db="EMBL/GenBank/DDBJ databases">
        <title>Complete genome sequence of a deep-branching marine Gamma Proteobacterium Woeseia oceani type strain XK5.</title>
        <authorList>
            <person name="Mu D."/>
            <person name="Du Z."/>
        </authorList>
    </citation>
    <scope>NUCLEOTIDE SEQUENCE [LARGE SCALE GENOMIC DNA]</scope>
    <source>
        <strain evidence="7 8">XK5</strain>
    </source>
</reference>
<comment type="similarity">
    <text evidence="3">Belongs to the metallo-dependent hydrolases superfamily. DHOase family. Class I DHOase subfamily.</text>
</comment>
<gene>
    <name evidence="7" type="ORF">BA177_02465</name>
</gene>
<keyword evidence="5" id="KW-0378">Hydrolase</keyword>
<dbReference type="OrthoDB" id="5687299at2"/>
<evidence type="ECO:0000256" key="1">
    <source>
        <dbReference type="ARBA" id="ARBA00001947"/>
    </source>
</evidence>
<dbReference type="InterPro" id="IPR002195">
    <property type="entry name" value="Dihydroorotase_CS"/>
</dbReference>
<feature type="domain" description="Amidohydrolase-related" evidence="6">
    <location>
        <begin position="51"/>
        <end position="425"/>
    </location>
</feature>
<dbReference type="GO" id="GO:0004038">
    <property type="term" value="F:allantoinase activity"/>
    <property type="evidence" value="ECO:0007669"/>
    <property type="project" value="TreeGrafter"/>
</dbReference>
<dbReference type="InterPro" id="IPR006680">
    <property type="entry name" value="Amidohydro-rel"/>
</dbReference>
<dbReference type="PANTHER" id="PTHR43668:SF4">
    <property type="entry name" value="ALLANTOINASE"/>
    <property type="match status" value="1"/>
</dbReference>
<evidence type="ECO:0000259" key="6">
    <source>
        <dbReference type="Pfam" id="PF01979"/>
    </source>
</evidence>
<protein>
    <submittedName>
        <fullName evidence="7">Dihydroorotase</fullName>
    </submittedName>
</protein>
<evidence type="ECO:0000256" key="3">
    <source>
        <dbReference type="ARBA" id="ARBA00010286"/>
    </source>
</evidence>
<evidence type="ECO:0000256" key="4">
    <source>
        <dbReference type="ARBA" id="ARBA00022723"/>
    </source>
</evidence>
<dbReference type="CDD" id="cd01318">
    <property type="entry name" value="DHOase_IIb"/>
    <property type="match status" value="1"/>
</dbReference>
<dbReference type="GO" id="GO:0005737">
    <property type="term" value="C:cytoplasm"/>
    <property type="evidence" value="ECO:0007669"/>
    <property type="project" value="TreeGrafter"/>
</dbReference>
<keyword evidence="4" id="KW-0479">Metal-binding</keyword>
<dbReference type="EMBL" id="CP016268">
    <property type="protein sequence ID" value="ANO50232.1"/>
    <property type="molecule type" value="Genomic_DNA"/>
</dbReference>
<keyword evidence="8" id="KW-1185">Reference proteome</keyword>
<dbReference type="STRING" id="1548547.BA177_02465"/>
<dbReference type="InterPro" id="IPR011059">
    <property type="entry name" value="Metal-dep_hydrolase_composite"/>
</dbReference>
<dbReference type="SUPFAM" id="SSF51556">
    <property type="entry name" value="Metallo-dependent hydrolases"/>
    <property type="match status" value="1"/>
</dbReference>
<proteinExistence type="inferred from homology"/>
<dbReference type="Proteomes" id="UP000092695">
    <property type="component" value="Chromosome"/>
</dbReference>
<sequence>MNKLLIKNAKLVNEGQTTEGDLLVVGERIEKIANEIAAPENCAVIDAAGRYLIPGMIDDQVHFREPGLTAKGDLATESAAAIAGGITSFMDMPNVNPLTTTRPVLEDKYRLAANRCSANYGFYFGATNRNIEEIKALQINEACGIKVFMGASTGDMLVDDSDALELIFEHAPVMVVTHCEHSPTIWDNEARARAQYGEDVPMSEHPNIRSAAACLASSTLATGLAKRYDALLHVLHLTTAIEMGLFARGHRSEKRITAEVCVHHLWFDESRYAELGSRIKCNPAIKRAEDRQALLAAVADDRLDIIATDHAPHTAAEKDNLYFKAPAGLPLVQHALQTLFELSKQGHFSVEKLVDKTSHAVADIFGVKERGYLREGYYADLALVNTEKPYTVSPANVLCKVQWSPFEGQRFSSSIDATIVNGAVVWQDGKLSGEVVGQRLQFDRSR</sequence>
<dbReference type="KEGG" id="woc:BA177_02465"/>
<dbReference type="GO" id="GO:0006145">
    <property type="term" value="P:purine nucleobase catabolic process"/>
    <property type="evidence" value="ECO:0007669"/>
    <property type="project" value="TreeGrafter"/>
</dbReference>
<comment type="cofactor">
    <cofactor evidence="1">
        <name>Zn(2+)</name>
        <dbReference type="ChEBI" id="CHEBI:29105"/>
    </cofactor>
</comment>
<dbReference type="PANTHER" id="PTHR43668">
    <property type="entry name" value="ALLANTOINASE"/>
    <property type="match status" value="1"/>
</dbReference>
<organism evidence="7 8">
    <name type="scientific">Woeseia oceani</name>
    <dbReference type="NCBI Taxonomy" id="1548547"/>
    <lineage>
        <taxon>Bacteria</taxon>
        <taxon>Pseudomonadati</taxon>
        <taxon>Pseudomonadota</taxon>
        <taxon>Gammaproteobacteria</taxon>
        <taxon>Woeseiales</taxon>
        <taxon>Woeseiaceae</taxon>
        <taxon>Woeseia</taxon>
    </lineage>
</organism>
<dbReference type="Gene3D" id="3.20.20.140">
    <property type="entry name" value="Metal-dependent hydrolases"/>
    <property type="match status" value="1"/>
</dbReference>
<dbReference type="AlphaFoldDB" id="A0A193LCJ8"/>